<dbReference type="PANTHER" id="PTHR13748:SF62">
    <property type="entry name" value="COBW DOMAIN-CONTAINING PROTEIN"/>
    <property type="match status" value="1"/>
</dbReference>
<keyword evidence="3" id="KW-0143">Chaperone</keyword>
<evidence type="ECO:0008006" key="9">
    <source>
        <dbReference type="Google" id="ProtNLM"/>
    </source>
</evidence>
<evidence type="ECO:0000259" key="6">
    <source>
        <dbReference type="Pfam" id="PF02492"/>
    </source>
</evidence>
<evidence type="ECO:0000256" key="1">
    <source>
        <dbReference type="ARBA" id="ARBA00022741"/>
    </source>
</evidence>
<dbReference type="PANTHER" id="PTHR13748">
    <property type="entry name" value="COBW-RELATED"/>
    <property type="match status" value="1"/>
</dbReference>
<dbReference type="Gene3D" id="3.30.1220.10">
    <property type="entry name" value="CobW-like, C-terminal domain"/>
    <property type="match status" value="1"/>
</dbReference>
<comment type="similarity">
    <text evidence="4">Belongs to the SIMIBI class G3E GTPase family. ZNG1 subfamily.</text>
</comment>
<dbReference type="AlphaFoldDB" id="A0A7S3PP05"/>
<dbReference type="InterPro" id="IPR003495">
    <property type="entry name" value="CobW/HypB/UreG_nucleotide-bd"/>
</dbReference>
<organism evidence="8">
    <name type="scientific">Aplanochytrium stocchinoi</name>
    <dbReference type="NCBI Taxonomy" id="215587"/>
    <lineage>
        <taxon>Eukaryota</taxon>
        <taxon>Sar</taxon>
        <taxon>Stramenopiles</taxon>
        <taxon>Bigyra</taxon>
        <taxon>Labyrinthulomycetes</taxon>
        <taxon>Thraustochytrida</taxon>
        <taxon>Thraustochytriidae</taxon>
        <taxon>Aplanochytrium</taxon>
    </lineage>
</organism>
<dbReference type="Gene3D" id="3.40.50.300">
    <property type="entry name" value="P-loop containing nucleotide triphosphate hydrolases"/>
    <property type="match status" value="1"/>
</dbReference>
<proteinExistence type="inferred from homology"/>
<dbReference type="EMBL" id="HBIN01020295">
    <property type="protein sequence ID" value="CAE0445488.1"/>
    <property type="molecule type" value="Transcribed_RNA"/>
</dbReference>
<name>A0A7S3PP05_9STRA</name>
<keyword evidence="1" id="KW-0547">Nucleotide-binding</keyword>
<dbReference type="InterPro" id="IPR027417">
    <property type="entry name" value="P-loop_NTPase"/>
</dbReference>
<gene>
    <name evidence="8" type="ORF">ASTO00021_LOCUS15504</name>
</gene>
<comment type="catalytic activity">
    <reaction evidence="5">
        <text>GTP + H2O = GDP + phosphate + H(+)</text>
        <dbReference type="Rhea" id="RHEA:19669"/>
        <dbReference type="ChEBI" id="CHEBI:15377"/>
        <dbReference type="ChEBI" id="CHEBI:15378"/>
        <dbReference type="ChEBI" id="CHEBI:37565"/>
        <dbReference type="ChEBI" id="CHEBI:43474"/>
        <dbReference type="ChEBI" id="CHEBI:58189"/>
    </reaction>
    <physiologicalReaction direction="left-to-right" evidence="5">
        <dbReference type="Rhea" id="RHEA:19670"/>
    </physiologicalReaction>
</comment>
<feature type="domain" description="CobW C-terminal" evidence="7">
    <location>
        <begin position="297"/>
        <end position="392"/>
    </location>
</feature>
<protein>
    <recommendedName>
        <fullName evidence="9">CobW/HypB/UreG nucleotide-binding domain-containing protein</fullName>
    </recommendedName>
</protein>
<dbReference type="Pfam" id="PF02492">
    <property type="entry name" value="cobW"/>
    <property type="match status" value="1"/>
</dbReference>
<keyword evidence="2" id="KW-0378">Hydrolase</keyword>
<accession>A0A7S3PP05</accession>
<evidence type="ECO:0000256" key="5">
    <source>
        <dbReference type="ARBA" id="ARBA00049117"/>
    </source>
</evidence>
<dbReference type="GO" id="GO:0000166">
    <property type="term" value="F:nucleotide binding"/>
    <property type="evidence" value="ECO:0007669"/>
    <property type="project" value="UniProtKB-KW"/>
</dbReference>
<feature type="domain" description="CobW/HypB/UreG nucleotide-binding" evidence="6">
    <location>
        <begin position="44"/>
        <end position="234"/>
    </location>
</feature>
<evidence type="ECO:0000259" key="7">
    <source>
        <dbReference type="Pfam" id="PF07683"/>
    </source>
</evidence>
<dbReference type="InterPro" id="IPR011629">
    <property type="entry name" value="CobW-like_C"/>
</dbReference>
<evidence type="ECO:0000256" key="4">
    <source>
        <dbReference type="ARBA" id="ARBA00034320"/>
    </source>
</evidence>
<dbReference type="InterPro" id="IPR036627">
    <property type="entry name" value="CobW-likC_sf"/>
</dbReference>
<evidence type="ECO:0000256" key="2">
    <source>
        <dbReference type="ARBA" id="ARBA00022801"/>
    </source>
</evidence>
<evidence type="ECO:0000256" key="3">
    <source>
        <dbReference type="ARBA" id="ARBA00023186"/>
    </source>
</evidence>
<dbReference type="GO" id="GO:0016787">
    <property type="term" value="F:hydrolase activity"/>
    <property type="evidence" value="ECO:0007669"/>
    <property type="project" value="UniProtKB-KW"/>
</dbReference>
<evidence type="ECO:0000313" key="8">
    <source>
        <dbReference type="EMBL" id="CAE0445488.1"/>
    </source>
</evidence>
<dbReference type="InterPro" id="IPR051316">
    <property type="entry name" value="Zinc-reg_GTPase_activator"/>
</dbReference>
<sequence length="445" mass="49697">MCIFCDLEGVSNEFGKVDKAPPTLEERLRAERCRLLQERRIPCFLFVGFLGAGKTTVLNSILKNLDEKKRKRIGVIENEAGPVSLDDKLLAVHSGSRNSGSAITTVQPIIVTSGGCVCCKVRGDLVKGLLTLSEFQIDQSESAEENESEEIEKGLDCIFLEASGLAEVKPIIQTFYDSKVQRKVSLESVITVVDCTNPMTENKEFFQQQLLLADVIILNKKNLVPSASFKRTLHSVISWNPTSTIKVVENGHVTLCDINPSISEHFSLVKNRLHLIENERITHDSGEKQNHLHDAWSTIALEAHGLVHLKLLQQWLRNISLEDNSADNGFSIYRGKGLIRHVEGILEVQIVGAHVSLNPVMNETILEENEPSILVLIAPCLKHEKVREELSAGFQRCFPGFYMNVFLTCREFICDVLMGAFVKISSGLIDLARGRIDTFFKAHYS</sequence>
<dbReference type="SUPFAM" id="SSF52540">
    <property type="entry name" value="P-loop containing nucleoside triphosphate hydrolases"/>
    <property type="match status" value="1"/>
</dbReference>
<dbReference type="GO" id="GO:0005737">
    <property type="term" value="C:cytoplasm"/>
    <property type="evidence" value="ECO:0007669"/>
    <property type="project" value="TreeGrafter"/>
</dbReference>
<dbReference type="SUPFAM" id="SSF90002">
    <property type="entry name" value="Hypothetical protein YjiA, C-terminal domain"/>
    <property type="match status" value="1"/>
</dbReference>
<reference evidence="8" key="1">
    <citation type="submission" date="2021-01" db="EMBL/GenBank/DDBJ databases">
        <authorList>
            <person name="Corre E."/>
            <person name="Pelletier E."/>
            <person name="Niang G."/>
            <person name="Scheremetjew M."/>
            <person name="Finn R."/>
            <person name="Kale V."/>
            <person name="Holt S."/>
            <person name="Cochrane G."/>
            <person name="Meng A."/>
            <person name="Brown T."/>
            <person name="Cohen L."/>
        </authorList>
    </citation>
    <scope>NUCLEOTIDE SEQUENCE</scope>
    <source>
        <strain evidence="8">GSBS06</strain>
    </source>
</reference>
<dbReference type="Pfam" id="PF07683">
    <property type="entry name" value="CobW_C"/>
    <property type="match status" value="1"/>
</dbReference>